<dbReference type="AlphaFoldDB" id="A0AAD2HSQ2"/>
<evidence type="ECO:0000313" key="1">
    <source>
        <dbReference type="EMBL" id="CAK5281684.1"/>
    </source>
</evidence>
<gene>
    <name evidence="1" type="ORF">MYCIT1_LOCUS32902</name>
</gene>
<comment type="caution">
    <text evidence="1">The sequence shown here is derived from an EMBL/GenBank/DDBJ whole genome shotgun (WGS) entry which is preliminary data.</text>
</comment>
<dbReference type="Gene3D" id="1.10.510.10">
    <property type="entry name" value="Transferase(Phosphotransferase) domain 1"/>
    <property type="match status" value="1"/>
</dbReference>
<name>A0AAD2HSQ2_9AGAR</name>
<dbReference type="InterPro" id="IPR011009">
    <property type="entry name" value="Kinase-like_dom_sf"/>
</dbReference>
<sequence length="589" mass="65797">MTTLYVANSSNPMADPVAVTVQTGDDIADLKELILAEWGPRGLGLAQENIRLWKPKRKIPLVHCARVLEEYRLNLGVIATALFVTDDANLLGPRASPNNEINVIVEIMPAWQLPIGPPLDKPDEERDTIGAMNSRYRNLVRNARAPRSPSYSIKSTNYREVQGGDYPIYDGRYHHTRGMSTMAPPIHLYNPAFARFMDDAANLALEVPNQIVLATADLMRKASAIYDDEYTRRSKIRPALKNVIACGTTQLVSDDRTTPDGGVMWTMCGTDGSLGDTVALLIEEENSELGEGGCDASIQASFSMLRYWAQRNASLFLPLWPVNQTPWSRMMMFRLTDFIWLGNGAVLNDSRQCLRVARILHSLTRSLGHLHRYYAALTPSNNPEPSRFFPSPTTFLYCGAPVHFDYLEALERDSVCVTFRCCTHEDLPRSVVVKFAQTYCPEAHELLAEKGLAPQLLYCGPVDPSQDAPSYQPLKMIVMEYIDGKTVAQLQGRVPPEDCQQQLTHMLSLLHNDGYVFGDLRWPNVMVVGKDVKLIDFDWAGKEGDATYPIHLANNIVWPPGATAMGKIEKEHDIHMLKSMIDSCTQLTG</sequence>
<evidence type="ECO:0000313" key="2">
    <source>
        <dbReference type="Proteomes" id="UP001295794"/>
    </source>
</evidence>
<reference evidence="1" key="1">
    <citation type="submission" date="2023-11" db="EMBL/GenBank/DDBJ databases">
        <authorList>
            <person name="De Vega J J."/>
            <person name="De Vega J J."/>
        </authorList>
    </citation>
    <scope>NUCLEOTIDE SEQUENCE</scope>
</reference>
<accession>A0AAD2HSQ2</accession>
<keyword evidence="2" id="KW-1185">Reference proteome</keyword>
<dbReference type="Proteomes" id="UP001295794">
    <property type="component" value="Unassembled WGS sequence"/>
</dbReference>
<dbReference type="EMBL" id="CAVNYO010000444">
    <property type="protein sequence ID" value="CAK5281684.1"/>
    <property type="molecule type" value="Genomic_DNA"/>
</dbReference>
<proteinExistence type="predicted"/>
<dbReference type="SUPFAM" id="SSF56112">
    <property type="entry name" value="Protein kinase-like (PK-like)"/>
    <property type="match status" value="1"/>
</dbReference>
<protein>
    <recommendedName>
        <fullName evidence="3">Protein kinase domain-containing protein</fullName>
    </recommendedName>
</protein>
<organism evidence="1 2">
    <name type="scientific">Mycena citricolor</name>
    <dbReference type="NCBI Taxonomy" id="2018698"/>
    <lineage>
        <taxon>Eukaryota</taxon>
        <taxon>Fungi</taxon>
        <taxon>Dikarya</taxon>
        <taxon>Basidiomycota</taxon>
        <taxon>Agaricomycotina</taxon>
        <taxon>Agaricomycetes</taxon>
        <taxon>Agaricomycetidae</taxon>
        <taxon>Agaricales</taxon>
        <taxon>Marasmiineae</taxon>
        <taxon>Mycenaceae</taxon>
        <taxon>Mycena</taxon>
    </lineage>
</organism>
<evidence type="ECO:0008006" key="3">
    <source>
        <dbReference type="Google" id="ProtNLM"/>
    </source>
</evidence>